<feature type="non-terminal residue" evidence="2">
    <location>
        <position position="913"/>
    </location>
</feature>
<dbReference type="AlphaFoldDB" id="G0UCZ8"/>
<feature type="region of interest" description="Disordered" evidence="1">
    <location>
        <begin position="707"/>
        <end position="913"/>
    </location>
</feature>
<evidence type="ECO:0000313" key="2">
    <source>
        <dbReference type="EMBL" id="CCC53708.1"/>
    </source>
</evidence>
<feature type="compositionally biased region" description="Acidic residues" evidence="1">
    <location>
        <begin position="753"/>
        <end position="903"/>
    </location>
</feature>
<accession>G0UCZ8</accession>
<evidence type="ECO:0000256" key="1">
    <source>
        <dbReference type="SAM" id="MobiDB-lite"/>
    </source>
</evidence>
<dbReference type="EMBL" id="HE573027">
    <property type="protein sequence ID" value="CCC53708.1"/>
    <property type="molecule type" value="Genomic_DNA"/>
</dbReference>
<gene>
    <name evidence="2" type="ORF">TVY486_1111920</name>
</gene>
<dbReference type="SUPFAM" id="SSF55961">
    <property type="entry name" value="Bet v1-like"/>
    <property type="match status" value="2"/>
</dbReference>
<name>G0UCZ8_TRYVY</name>
<organism evidence="2">
    <name type="scientific">Trypanosoma vivax (strain Y486)</name>
    <dbReference type="NCBI Taxonomy" id="1055687"/>
    <lineage>
        <taxon>Eukaryota</taxon>
        <taxon>Discoba</taxon>
        <taxon>Euglenozoa</taxon>
        <taxon>Kinetoplastea</taxon>
        <taxon>Metakinetoplastina</taxon>
        <taxon>Trypanosomatida</taxon>
        <taxon>Trypanosomatidae</taxon>
        <taxon>Trypanosoma</taxon>
        <taxon>Duttonella</taxon>
    </lineage>
</organism>
<evidence type="ECO:0008006" key="3">
    <source>
        <dbReference type="Google" id="ProtNLM"/>
    </source>
</evidence>
<dbReference type="Gene3D" id="3.30.530.20">
    <property type="match status" value="2"/>
</dbReference>
<protein>
    <recommendedName>
        <fullName evidence="3">START domain-containing protein</fullName>
    </recommendedName>
</protein>
<proteinExistence type="predicted"/>
<dbReference type="InterPro" id="IPR023393">
    <property type="entry name" value="START-like_dom_sf"/>
</dbReference>
<dbReference type="VEuPathDB" id="TriTrypDB:TvY486_1111920"/>
<reference evidence="2" key="1">
    <citation type="journal article" date="2012" name="Proc. Natl. Acad. Sci. U.S.A.">
        <title>Antigenic diversity is generated by distinct evolutionary mechanisms in African trypanosome species.</title>
        <authorList>
            <person name="Jackson A.P."/>
            <person name="Berry A."/>
            <person name="Aslett M."/>
            <person name="Allison H.C."/>
            <person name="Burton P."/>
            <person name="Vavrova-Anderson J."/>
            <person name="Brown R."/>
            <person name="Browne H."/>
            <person name="Corton N."/>
            <person name="Hauser H."/>
            <person name="Gamble J."/>
            <person name="Gilderthorp R."/>
            <person name="Marcello L."/>
            <person name="McQuillan J."/>
            <person name="Otto T.D."/>
            <person name="Quail M.A."/>
            <person name="Sanders M.J."/>
            <person name="van Tonder A."/>
            <person name="Ginger M.L."/>
            <person name="Field M.C."/>
            <person name="Barry J.D."/>
            <person name="Hertz-Fowler C."/>
            <person name="Berriman M."/>
        </authorList>
    </citation>
    <scope>NUCLEOTIDE SEQUENCE</scope>
    <source>
        <strain evidence="2">Y486</strain>
    </source>
</reference>
<feature type="compositionally biased region" description="Basic and acidic residues" evidence="1">
    <location>
        <begin position="734"/>
        <end position="752"/>
    </location>
</feature>
<sequence length="913" mass="102291">MISHVNECSLAEALLLSASGDVWKPAMLDATTQCEAYTGTYPFPVPHRSSLMSVRPRSSSMLSPTSPKTNASDIACSLARVDMFKVVSTVKCSLRQLTNFLSKPTNMRHHEADLRTCEVIAEETDALWVHATYERNPPVDVVAAHRRATYKLPEDMNRNEALSEFVANVILPANGVRPSPTMSASGSLRKRGTASLDLPPEVFVYAIRSAPHHEVPPSPAYMRVRIHLSAFVAYETPGPCVQLTFVHSFDEHSTTTLAWCMKKVVCIRHHCEPGRPRAKKRIMAPVEARQCERLHTEANCRLLGGSDRASTDSQMRASTVDSYSPTEAVQSRIHVFESFFTLHTAGAWKLVLEQEGCTVEECQVSMCLPTLPHLMAYRVTTNIGCSLDTFYRFAGDPLQLHNFDALTESTKIVDVRSDGIVVYAQYKPLSTTSPKRDICVLTSTALLRAEEAHQRKLLLSTDETDVVYVQNSIQSNHFPHCYGYERQVVYAFGFIAVPTTAGDKEGQVLCSLRVHHIVCMDSSEAQQPRLEVAMIQQHSTRLAWIRQICEDMRRTNVPSVAQRPTTPFSLTKQGKSLTRAFKMVATLEDVSRNETPYLSVIHSAVEELETSEDLQSIFSRGESQYSLIGDNLSTTQAEPPQQLRVDNCNEVDAVYGTKVTLPGARHQDLLERFEALQQQRELLNDSSGRLRRRELEKLHNKCATVEKKKRNPENPGMCSIEAVGRDNLEEEGREEGKIDGKGQGDDALRDDDAKEEEVEEDEEEELADGDKDEEAGSEEVEEDEEEELADGDEEGNEEVEEGEGEELEDDEEDEEGSEEVEEGEGEELDDGEEDEEGSEEVEEGEGLDDGDEDEEGSEEEGEDEELDDHDEEDEEGSEEVEEGDELYEEVLEELEEEEEEENEPKENVINARE</sequence>